<dbReference type="SUPFAM" id="SSF54523">
    <property type="entry name" value="Pili subunits"/>
    <property type="match status" value="1"/>
</dbReference>
<dbReference type="InterPro" id="IPR000983">
    <property type="entry name" value="Bac_GSPG_pilin"/>
</dbReference>
<gene>
    <name evidence="7" type="primary">pilE_3</name>
    <name evidence="7" type="ORF">H0A61_02985</name>
</gene>
<dbReference type="Proteomes" id="UP000662904">
    <property type="component" value="Chromosome"/>
</dbReference>
<reference evidence="7" key="1">
    <citation type="submission" date="2020-07" db="EMBL/GenBank/DDBJ databases">
        <title>Koleobacter methoxysyntrophicus gen. nov., sp. nov., a novel anaerobic bacterium isolated from deep subsurface oil field and proposal of Koleobacterales ord. nov. in the phylum Firmicutes.</title>
        <authorList>
            <person name="Sakamoto S."/>
            <person name="Tamaki H."/>
        </authorList>
    </citation>
    <scope>NUCLEOTIDE SEQUENCE</scope>
    <source>
        <strain evidence="7">NRmbB1</strain>
    </source>
</reference>
<keyword evidence="5 6" id="KW-0472">Membrane</keyword>
<name>A0A8A0RQ87_9FIRM</name>
<dbReference type="EMBL" id="CP059066">
    <property type="protein sequence ID" value="QSQ10575.1"/>
    <property type="molecule type" value="Genomic_DNA"/>
</dbReference>
<evidence type="ECO:0000313" key="8">
    <source>
        <dbReference type="Proteomes" id="UP000662904"/>
    </source>
</evidence>
<dbReference type="PANTHER" id="PTHR30093:SF44">
    <property type="entry name" value="TYPE II SECRETION SYSTEM CORE PROTEIN G"/>
    <property type="match status" value="1"/>
</dbReference>
<evidence type="ECO:0000256" key="1">
    <source>
        <dbReference type="ARBA" id="ARBA00004167"/>
    </source>
</evidence>
<keyword evidence="4 6" id="KW-1133">Transmembrane helix</keyword>
<dbReference type="GO" id="GO:0015628">
    <property type="term" value="P:protein secretion by the type II secretion system"/>
    <property type="evidence" value="ECO:0007669"/>
    <property type="project" value="InterPro"/>
</dbReference>
<evidence type="ECO:0000256" key="4">
    <source>
        <dbReference type="ARBA" id="ARBA00022989"/>
    </source>
</evidence>
<organism evidence="7 8">
    <name type="scientific">Koleobacter methoxysyntrophicus</name>
    <dbReference type="NCBI Taxonomy" id="2751313"/>
    <lineage>
        <taxon>Bacteria</taxon>
        <taxon>Bacillati</taxon>
        <taxon>Bacillota</taxon>
        <taxon>Clostridia</taxon>
        <taxon>Koleobacterales</taxon>
        <taxon>Koleobacteraceae</taxon>
        <taxon>Koleobacter</taxon>
    </lineage>
</organism>
<feature type="transmembrane region" description="Helical" evidence="6">
    <location>
        <begin position="12"/>
        <end position="31"/>
    </location>
</feature>
<evidence type="ECO:0000256" key="6">
    <source>
        <dbReference type="SAM" id="Phobius"/>
    </source>
</evidence>
<accession>A0A8A0RQ87</accession>
<evidence type="ECO:0000256" key="5">
    <source>
        <dbReference type="ARBA" id="ARBA00023136"/>
    </source>
</evidence>
<dbReference type="Gene3D" id="3.30.700.10">
    <property type="entry name" value="Glycoprotein, Type 4 Pilin"/>
    <property type="match status" value="1"/>
</dbReference>
<dbReference type="GO" id="GO:0015627">
    <property type="term" value="C:type II protein secretion system complex"/>
    <property type="evidence" value="ECO:0007669"/>
    <property type="project" value="InterPro"/>
</dbReference>
<comment type="subcellular location">
    <subcellularLocation>
        <location evidence="1">Membrane</location>
        <topology evidence="1">Single-pass membrane protein</topology>
    </subcellularLocation>
</comment>
<dbReference type="InterPro" id="IPR012902">
    <property type="entry name" value="N_methyl_site"/>
</dbReference>
<dbReference type="AlphaFoldDB" id="A0A8A0RQ87"/>
<keyword evidence="3 6" id="KW-0812">Transmembrane</keyword>
<proteinExistence type="predicted"/>
<dbReference type="InterPro" id="IPR045584">
    <property type="entry name" value="Pilin-like"/>
</dbReference>
<dbReference type="KEGG" id="kme:H0A61_02985"/>
<dbReference type="NCBIfam" id="TIGR02532">
    <property type="entry name" value="IV_pilin_GFxxxE"/>
    <property type="match status" value="1"/>
</dbReference>
<evidence type="ECO:0000256" key="3">
    <source>
        <dbReference type="ARBA" id="ARBA00022692"/>
    </source>
</evidence>
<evidence type="ECO:0000313" key="7">
    <source>
        <dbReference type="EMBL" id="QSQ10575.1"/>
    </source>
</evidence>
<evidence type="ECO:0000256" key="2">
    <source>
        <dbReference type="ARBA" id="ARBA00022481"/>
    </source>
</evidence>
<dbReference type="PANTHER" id="PTHR30093">
    <property type="entry name" value="GENERAL SECRETION PATHWAY PROTEIN G"/>
    <property type="match status" value="1"/>
</dbReference>
<dbReference type="GO" id="GO:0016020">
    <property type="term" value="C:membrane"/>
    <property type="evidence" value="ECO:0007669"/>
    <property type="project" value="UniProtKB-SubCell"/>
</dbReference>
<keyword evidence="2" id="KW-0488">Methylation</keyword>
<keyword evidence="8" id="KW-1185">Reference proteome</keyword>
<protein>
    <submittedName>
        <fullName evidence="7">Fimbrial protein</fullName>
    </submittedName>
</protein>
<dbReference type="PROSITE" id="PS00409">
    <property type="entry name" value="PROKAR_NTER_METHYL"/>
    <property type="match status" value="1"/>
</dbReference>
<dbReference type="PRINTS" id="PR00813">
    <property type="entry name" value="BCTERIALGSPG"/>
</dbReference>
<dbReference type="Pfam" id="PF07963">
    <property type="entry name" value="N_methyl"/>
    <property type="match status" value="1"/>
</dbReference>
<sequence length="155" mass="16841">MFKKIRNRKGFTLIELIVVMGVLAILVAMGVPRYLGSTKDAAVTAMKADSKLLEQAAYQYALNNDDVWPAGTAIDLATTTDIADEVKTFLSNSGITGDVYEIDETLVAPYIRSTKNPISSYFIITAPGDFEGVVMSKNAFPDSKGDLFSGLYKIN</sequence>